<dbReference type="InterPro" id="IPR005801">
    <property type="entry name" value="ADC_synthase"/>
</dbReference>
<dbReference type="PRINTS" id="PR00099">
    <property type="entry name" value="CPSGATASE"/>
</dbReference>
<dbReference type="InterPro" id="IPR019999">
    <property type="entry name" value="Anth_synth_I-like"/>
</dbReference>
<comment type="caution">
    <text evidence="8">The sequence shown here is derived from an EMBL/GenBank/DDBJ whole genome shotgun (WGS) entry which is preliminary data.</text>
</comment>
<evidence type="ECO:0000259" key="5">
    <source>
        <dbReference type="Pfam" id="PF00117"/>
    </source>
</evidence>
<dbReference type="InterPro" id="IPR017926">
    <property type="entry name" value="GATASE"/>
</dbReference>
<gene>
    <name evidence="8" type="ORF">FYJ24_02775</name>
</gene>
<evidence type="ECO:0000256" key="3">
    <source>
        <dbReference type="ARBA" id="ARBA00022679"/>
    </source>
</evidence>
<feature type="domain" description="Anthranilate synthase component I N-terminal" evidence="7">
    <location>
        <begin position="236"/>
        <end position="326"/>
    </location>
</feature>
<dbReference type="PRINTS" id="PR00097">
    <property type="entry name" value="ANTSNTHASEII"/>
</dbReference>
<dbReference type="Pfam" id="PF00425">
    <property type="entry name" value="Chorismate_bind"/>
    <property type="match status" value="1"/>
</dbReference>
<dbReference type="GO" id="GO:0008153">
    <property type="term" value="P:4-aminobenzoate biosynthetic process"/>
    <property type="evidence" value="ECO:0007669"/>
    <property type="project" value="TreeGrafter"/>
</dbReference>
<dbReference type="EC" id="2.6.1.85" evidence="2"/>
<reference evidence="8 9" key="1">
    <citation type="submission" date="2019-08" db="EMBL/GenBank/DDBJ databases">
        <title>In-depth cultivation of the pig gut microbiome towards novel bacterial diversity and tailored functional studies.</title>
        <authorList>
            <person name="Wylensek D."/>
            <person name="Hitch T.C.A."/>
            <person name="Clavel T."/>
        </authorList>
    </citation>
    <scope>NUCLEOTIDE SEQUENCE [LARGE SCALE GENOMIC DNA]</scope>
    <source>
        <strain evidence="8 9">WB03_NA08</strain>
    </source>
</reference>
<keyword evidence="9" id="KW-1185">Reference proteome</keyword>
<dbReference type="GO" id="GO:0046820">
    <property type="term" value="F:4-amino-4-deoxychorismate synthase activity"/>
    <property type="evidence" value="ECO:0007669"/>
    <property type="project" value="UniProtKB-EC"/>
</dbReference>
<dbReference type="InterPro" id="IPR006805">
    <property type="entry name" value="Anth_synth_I_N"/>
</dbReference>
<accession>A0A6N7W5I0</accession>
<dbReference type="AlphaFoldDB" id="A0A6N7W5I0"/>
<evidence type="ECO:0000256" key="2">
    <source>
        <dbReference type="ARBA" id="ARBA00013139"/>
    </source>
</evidence>
<keyword evidence="3" id="KW-0808">Transferase</keyword>
<dbReference type="GO" id="GO:0000162">
    <property type="term" value="P:L-tryptophan biosynthetic process"/>
    <property type="evidence" value="ECO:0007669"/>
    <property type="project" value="TreeGrafter"/>
</dbReference>
<dbReference type="PRINTS" id="PR00096">
    <property type="entry name" value="GATASE"/>
</dbReference>
<dbReference type="SUPFAM" id="SSF56322">
    <property type="entry name" value="ADC synthase"/>
    <property type="match status" value="1"/>
</dbReference>
<name>A0A6N7W5I0_9ACTO</name>
<comment type="similarity">
    <text evidence="1">In the C-terminal section; belongs to the anthranilate synthase component I family.</text>
</comment>
<evidence type="ECO:0000256" key="1">
    <source>
        <dbReference type="ARBA" id="ARBA00005970"/>
    </source>
</evidence>
<feature type="domain" description="Glutamine amidotransferase" evidence="5">
    <location>
        <begin position="33"/>
        <end position="175"/>
    </location>
</feature>
<dbReference type="PANTHER" id="PTHR11236:SF18">
    <property type="entry name" value="AMINODEOXYCHORISMATE SYNTHASE"/>
    <property type="match status" value="1"/>
</dbReference>
<feature type="domain" description="Chorismate-utilising enzyme C-terminal" evidence="6">
    <location>
        <begin position="361"/>
        <end position="609"/>
    </location>
</feature>
<dbReference type="PANTHER" id="PTHR11236">
    <property type="entry name" value="AMINOBENZOATE/ANTHRANILATE SYNTHASE"/>
    <property type="match status" value="1"/>
</dbReference>
<evidence type="ECO:0000259" key="7">
    <source>
        <dbReference type="Pfam" id="PF04715"/>
    </source>
</evidence>
<evidence type="ECO:0000313" key="9">
    <source>
        <dbReference type="Proteomes" id="UP000470875"/>
    </source>
</evidence>
<evidence type="ECO:0000256" key="4">
    <source>
        <dbReference type="ARBA" id="ARBA00022962"/>
    </source>
</evidence>
<dbReference type="Gene3D" id="3.40.50.880">
    <property type="match status" value="1"/>
</dbReference>
<dbReference type="Proteomes" id="UP000470875">
    <property type="component" value="Unassembled WGS sequence"/>
</dbReference>
<evidence type="ECO:0000259" key="6">
    <source>
        <dbReference type="Pfam" id="PF00425"/>
    </source>
</evidence>
<dbReference type="SUPFAM" id="SSF52317">
    <property type="entry name" value="Class I glutamine amidotransferase-like"/>
    <property type="match status" value="1"/>
</dbReference>
<dbReference type="CDD" id="cd01743">
    <property type="entry name" value="GATase1_Anthranilate_Synthase"/>
    <property type="match status" value="1"/>
</dbReference>
<keyword evidence="4" id="KW-0315">Glutamine amidotransferase</keyword>
<dbReference type="InterPro" id="IPR015890">
    <property type="entry name" value="Chorismate_C"/>
</dbReference>
<dbReference type="GO" id="GO:0005737">
    <property type="term" value="C:cytoplasm"/>
    <property type="evidence" value="ECO:0007669"/>
    <property type="project" value="TreeGrafter"/>
</dbReference>
<dbReference type="PROSITE" id="PS51273">
    <property type="entry name" value="GATASE_TYPE_1"/>
    <property type="match status" value="1"/>
</dbReference>
<proteinExistence type="inferred from homology"/>
<dbReference type="Pfam" id="PF00117">
    <property type="entry name" value="GATase"/>
    <property type="match status" value="1"/>
</dbReference>
<dbReference type="InterPro" id="IPR029062">
    <property type="entry name" value="Class_I_gatase-like"/>
</dbReference>
<evidence type="ECO:0000313" key="8">
    <source>
        <dbReference type="EMBL" id="MSS83702.1"/>
    </source>
</evidence>
<dbReference type="Gene3D" id="3.60.120.10">
    <property type="entry name" value="Anthranilate synthase"/>
    <property type="match status" value="1"/>
</dbReference>
<dbReference type="Pfam" id="PF04715">
    <property type="entry name" value="Anth_synt_I_N"/>
    <property type="match status" value="1"/>
</dbReference>
<organism evidence="8 9">
    <name type="scientific">Scrofimicrobium canadense</name>
    <dbReference type="NCBI Taxonomy" id="2652290"/>
    <lineage>
        <taxon>Bacteria</taxon>
        <taxon>Bacillati</taxon>
        <taxon>Actinomycetota</taxon>
        <taxon>Actinomycetes</taxon>
        <taxon>Actinomycetales</taxon>
        <taxon>Actinomycetaceae</taxon>
        <taxon>Scrofimicrobium</taxon>
    </lineage>
</organism>
<dbReference type="EMBL" id="VULO01000003">
    <property type="protein sequence ID" value="MSS83702.1"/>
    <property type="molecule type" value="Genomic_DNA"/>
</dbReference>
<dbReference type="RefSeq" id="WP_154543402.1">
    <property type="nucleotide sequence ID" value="NZ_VULO01000003.1"/>
</dbReference>
<sequence length="686" mass="76420">MRRCVAPIKGASGPAVVAIDQVFAQNLPERIRGGEFTHLVLSPGPGRPSDYPELAQLIDAASHIPLLGVCLGHQALAQYYGADVEPTAVPVHGTAEEIMHDRSGIFRRMPSPVVQVRYHSLAVYHPLPKSLRACAWSHDGTIMGIEVKDRPHWGVQFHPEAYVSEDSRVLIEDFLCQGRLPVLVPPVEDDRRAVVDECTTVAVKHTEVAGTLDVRATVENLSVDFEHVIVCEVGSRYTIIGFDNASAPQLSFNVGDEPFLAVIERDLLGVNLIHSLPENLPFYGGWMGYIGFEALEHESSSSLPDAMWIRPEQFFIHDREESRTFVVSLSTDPGQLQHYITGRPRASNATNIRGEWDSDDASYIEKIHRCLEYLRRSDSYEICLTDSFRGRVHGNILSHYRGDTEYGAYLKLGDDLEIVCHSPELFLSIDRNNMVSSGPIKGTAKREDDPVTDALAASQLSQSDKTRAENMMIVDLTRNDLGRVCQVGSVQVPSFMRVESQRVHSLVSTVTGELRPHATVVDAIRACFPPGSMTGAPKKRSLEIIRELESAPRGIYSGSIGYIGYDGTARLNVVIRTVVRSGHELSIGAGGAIVLDSDPRSEMAERNLKSECQLTRRVLQNWSRYSTALPAMTMHNGVRKKTRRLQTESNSWRKTLKYWTARLSAEKLNMMRTATWSNPKRPRRCN</sequence>
<protein>
    <recommendedName>
        <fullName evidence="2">aminodeoxychorismate synthase</fullName>
        <ecNumber evidence="2">2.6.1.85</ecNumber>
    </recommendedName>
</protein>
<dbReference type="InterPro" id="IPR006221">
    <property type="entry name" value="TrpG/PapA_dom"/>
</dbReference>